<gene>
    <name evidence="2" type="ORF">A7E78_05960</name>
</gene>
<dbReference type="Proteomes" id="UP000182517">
    <property type="component" value="Chromosome"/>
</dbReference>
<dbReference type="STRING" id="1842532.A7E78_05960"/>
<dbReference type="EMBL" id="CP015519">
    <property type="protein sequence ID" value="APG27426.1"/>
    <property type="molecule type" value="Genomic_DNA"/>
</dbReference>
<keyword evidence="3" id="KW-1185">Reference proteome</keyword>
<dbReference type="AlphaFoldDB" id="A0A1L3GNA7"/>
<keyword evidence="1" id="KW-0732">Signal</keyword>
<reference evidence="2 3" key="1">
    <citation type="journal article" date="2017" name="Genome Announc.">
        <title>Complete Genome Sequences of Two Acetylene-Fermenting Pelobacter acetylenicus Strains.</title>
        <authorList>
            <person name="Sutton J.M."/>
            <person name="Baesman S.M."/>
            <person name="Fierst J.L."/>
            <person name="Poret-Peterson A.T."/>
            <person name="Oremland R.S."/>
            <person name="Dunlap D.S."/>
            <person name="Akob D.M."/>
        </authorList>
    </citation>
    <scope>NUCLEOTIDE SEQUENCE [LARGE SCALE GENOMIC DNA]</scope>
    <source>
        <strain evidence="2 3">SFB93</strain>
    </source>
</reference>
<dbReference type="InterPro" id="IPR010239">
    <property type="entry name" value="CHP02001"/>
</dbReference>
<evidence type="ECO:0000256" key="1">
    <source>
        <dbReference type="SAM" id="SignalP"/>
    </source>
</evidence>
<proteinExistence type="predicted"/>
<evidence type="ECO:0000313" key="3">
    <source>
        <dbReference type="Proteomes" id="UP000182517"/>
    </source>
</evidence>
<dbReference type="OrthoDB" id="9782545at2"/>
<dbReference type="Pfam" id="PF09694">
    <property type="entry name" value="Gcw_chp"/>
    <property type="match status" value="1"/>
</dbReference>
<organism evidence="2 3">
    <name type="scientific">Syntrophotalea acetylenivorans</name>
    <dbReference type="NCBI Taxonomy" id="1842532"/>
    <lineage>
        <taxon>Bacteria</taxon>
        <taxon>Pseudomonadati</taxon>
        <taxon>Thermodesulfobacteriota</taxon>
        <taxon>Desulfuromonadia</taxon>
        <taxon>Desulfuromonadales</taxon>
        <taxon>Syntrophotaleaceae</taxon>
        <taxon>Syntrophotalea</taxon>
    </lineage>
</organism>
<dbReference type="RefSeq" id="WP_072283393.1">
    <property type="nucleotide sequence ID" value="NZ_CP015519.1"/>
</dbReference>
<sequence>MKKWSILLAALIVLGAGMVTTSFAAITVEGDVYAGVFDKYLWRGFDLSDGRPVVQAGADLSSGKFTLSYWTNWQLKSSNDITSGEANETDIILDYSTDLGEMLSVSVGNIWYALDGAEDTNELYLSATVNTLLSPTIAIYYDWDACEEEGLYFTADISHSFDLSEDLSLGLGALVSYNNHSDYAVGDFGGFHNYELSIGLDYALTDQISVSPSFVYSEGLSSAAREAIDSEMLGGVNVTFTF</sequence>
<accession>A0A1L3GNA7</accession>
<feature type="chain" id="PRO_5012476277" description="Outer membrane protein beta-barrel domain-containing protein" evidence="1">
    <location>
        <begin position="25"/>
        <end position="242"/>
    </location>
</feature>
<feature type="signal peptide" evidence="1">
    <location>
        <begin position="1"/>
        <end position="24"/>
    </location>
</feature>
<protein>
    <recommendedName>
        <fullName evidence="4">Outer membrane protein beta-barrel domain-containing protein</fullName>
    </recommendedName>
</protein>
<name>A0A1L3GNA7_9BACT</name>
<dbReference type="KEGG" id="pef:A7E78_05960"/>
<evidence type="ECO:0000313" key="2">
    <source>
        <dbReference type="EMBL" id="APG27426.1"/>
    </source>
</evidence>
<evidence type="ECO:0008006" key="4">
    <source>
        <dbReference type="Google" id="ProtNLM"/>
    </source>
</evidence>